<sequence>MKMFVTNEDVLQLEGGLPTLEGDARLHGLVTLAWYVRQRDTRRAIALAAEADALLATSGLPESQRRGLRARLSLVHGEAKWLFADLEDARQLAEQAVHEFQLLDDRLGSSDAHFLLGSIVVSLGNPLRVASEMEAAASYAREAGDKVREELAEGGLAFNVAVKDVHGAALRWGERFFADRSDPDLALQVTVHEFLSQIAGLSGDFAKALTHGMRAYEAALATGQLRRAIHTAANVGDAFNSLNDHQEALVWMQRSHDLARPTGWPASIGLCLTQMAETLRRLGRLAPAQELLEEALFLLTPLVGSRNYLMALRYQGDLALDCGDFELALNSFQQLKQRADALSQVDFQIGSRRGLAHAMSERDLPEQALAIAQEALTLAQRSKDNFRQIDVLKVLAAIHARHTLPPPEDMSEPSAPLHYLQQALDVAAVIKGYTIPGSLLDAIADAHAALGDFKEAFVVGRLAIAARDKTHNQEASNRATAMQVSHQTERMRAEGEYHRQLAIAEAKRAEVLQQTSASLERLGAIGQEITANLDLVAVFQALNRHVHGLLHVTSFVIYLMDTDRQHLTSAFGVENGQPLPVNRISMSDPNSNSGRCVREQKEIMIEIDPGEKNPNLVPGTEATLSLLFAPLTISDRVLGVMTIQSSEQHAYGERERLIFRTLCAYGAIAVDNANAYRLLKETQAQLVAQEKLAALGSLVAGVAHELNTPIGNCLLVASTLAENTKILTAKLDGQGLKRSDLNAYCSDATTSSAILMRGLTSAATLVSSFKQVAVDRTSEQRRVFDLHQVMQEIIATLNLRIGQSGQVISLDVPPHIAMDSYPGSLGQVVTNLIDNALLHAFDDSKPGRMCLSARMAEPGFVRIEFRDNGVGIPQENLKRIFDPFFTTKLGQGGSGLGLNICYNIVTSILNGDISVQSELGTGSTFIVELPLKVQEKRG</sequence>
<dbReference type="Gene3D" id="3.30.565.10">
    <property type="entry name" value="Histidine kinase-like ATPase, C-terminal domain"/>
    <property type="match status" value="1"/>
</dbReference>
<organism evidence="4 5">
    <name type="scientific">Undibacterium terreum</name>
    <dbReference type="NCBI Taxonomy" id="1224302"/>
    <lineage>
        <taxon>Bacteria</taxon>
        <taxon>Pseudomonadati</taxon>
        <taxon>Pseudomonadota</taxon>
        <taxon>Betaproteobacteria</taxon>
        <taxon>Burkholderiales</taxon>
        <taxon>Oxalobacteraceae</taxon>
        <taxon>Undibacterium</taxon>
    </lineage>
</organism>
<dbReference type="EMBL" id="BMED01000003">
    <property type="protein sequence ID" value="GGC82799.1"/>
    <property type="molecule type" value="Genomic_DNA"/>
</dbReference>
<dbReference type="Proteomes" id="UP000637423">
    <property type="component" value="Unassembled WGS sequence"/>
</dbReference>
<evidence type="ECO:0000256" key="2">
    <source>
        <dbReference type="ARBA" id="ARBA00012438"/>
    </source>
</evidence>
<evidence type="ECO:0000259" key="3">
    <source>
        <dbReference type="PROSITE" id="PS50109"/>
    </source>
</evidence>
<comment type="catalytic activity">
    <reaction evidence="1">
        <text>ATP + protein L-histidine = ADP + protein N-phospho-L-histidine.</text>
        <dbReference type="EC" id="2.7.13.3"/>
    </reaction>
</comment>
<dbReference type="PANTHER" id="PTHR43065">
    <property type="entry name" value="SENSOR HISTIDINE KINASE"/>
    <property type="match status" value="1"/>
</dbReference>
<dbReference type="InterPro" id="IPR003594">
    <property type="entry name" value="HATPase_dom"/>
</dbReference>
<reference evidence="4" key="2">
    <citation type="submission" date="2020-09" db="EMBL/GenBank/DDBJ databases">
        <authorList>
            <person name="Sun Q."/>
            <person name="Zhou Y."/>
        </authorList>
    </citation>
    <scope>NUCLEOTIDE SEQUENCE</scope>
    <source>
        <strain evidence="4">CGMCC 1.10998</strain>
    </source>
</reference>
<dbReference type="SMART" id="SM00065">
    <property type="entry name" value="GAF"/>
    <property type="match status" value="1"/>
</dbReference>
<dbReference type="SUPFAM" id="SSF55874">
    <property type="entry name" value="ATPase domain of HSP90 chaperone/DNA topoisomerase II/histidine kinase"/>
    <property type="match status" value="1"/>
</dbReference>
<name>A0A916XM10_9BURK</name>
<dbReference type="InterPro" id="IPR003018">
    <property type="entry name" value="GAF"/>
</dbReference>
<dbReference type="InterPro" id="IPR005467">
    <property type="entry name" value="His_kinase_dom"/>
</dbReference>
<dbReference type="InterPro" id="IPR011990">
    <property type="entry name" value="TPR-like_helical_dom_sf"/>
</dbReference>
<dbReference type="Gene3D" id="3.30.450.40">
    <property type="match status" value="1"/>
</dbReference>
<dbReference type="AlphaFoldDB" id="A0A916XM10"/>
<dbReference type="GO" id="GO:0000155">
    <property type="term" value="F:phosphorelay sensor kinase activity"/>
    <property type="evidence" value="ECO:0007669"/>
    <property type="project" value="InterPro"/>
</dbReference>
<dbReference type="SMART" id="SM00387">
    <property type="entry name" value="HATPase_c"/>
    <property type="match status" value="1"/>
</dbReference>
<dbReference type="Pfam" id="PF02518">
    <property type="entry name" value="HATPase_c"/>
    <property type="match status" value="1"/>
</dbReference>
<dbReference type="InterPro" id="IPR029016">
    <property type="entry name" value="GAF-like_dom_sf"/>
</dbReference>
<evidence type="ECO:0000256" key="1">
    <source>
        <dbReference type="ARBA" id="ARBA00000085"/>
    </source>
</evidence>
<dbReference type="InterPro" id="IPR004358">
    <property type="entry name" value="Sig_transdc_His_kin-like_C"/>
</dbReference>
<dbReference type="SUPFAM" id="SSF48452">
    <property type="entry name" value="TPR-like"/>
    <property type="match status" value="2"/>
</dbReference>
<keyword evidence="5" id="KW-1185">Reference proteome</keyword>
<accession>A0A916XM10</accession>
<dbReference type="InterPro" id="IPR036097">
    <property type="entry name" value="HisK_dim/P_sf"/>
</dbReference>
<dbReference type="Gene3D" id="1.10.287.130">
    <property type="match status" value="1"/>
</dbReference>
<feature type="domain" description="Histidine kinase" evidence="3">
    <location>
        <begin position="701"/>
        <end position="933"/>
    </location>
</feature>
<dbReference type="PRINTS" id="PR00344">
    <property type="entry name" value="BCTRLSENSOR"/>
</dbReference>
<protein>
    <recommendedName>
        <fullName evidence="2">histidine kinase</fullName>
        <ecNumber evidence="2">2.7.13.3</ecNumber>
    </recommendedName>
</protein>
<proteinExistence type="predicted"/>
<reference evidence="4" key="1">
    <citation type="journal article" date="2014" name="Int. J. Syst. Evol. Microbiol.">
        <title>Complete genome sequence of Corynebacterium casei LMG S-19264T (=DSM 44701T), isolated from a smear-ripened cheese.</title>
        <authorList>
            <consortium name="US DOE Joint Genome Institute (JGI-PGF)"/>
            <person name="Walter F."/>
            <person name="Albersmeier A."/>
            <person name="Kalinowski J."/>
            <person name="Ruckert C."/>
        </authorList>
    </citation>
    <scope>NUCLEOTIDE SEQUENCE</scope>
    <source>
        <strain evidence="4">CGMCC 1.10998</strain>
    </source>
</reference>
<evidence type="ECO:0000313" key="5">
    <source>
        <dbReference type="Proteomes" id="UP000637423"/>
    </source>
</evidence>
<dbReference type="Gene3D" id="1.25.40.10">
    <property type="entry name" value="Tetratricopeptide repeat domain"/>
    <property type="match status" value="2"/>
</dbReference>
<dbReference type="PANTHER" id="PTHR43065:SF47">
    <property type="match status" value="1"/>
</dbReference>
<gene>
    <name evidence="4" type="ORF">GCM10011396_32660</name>
</gene>
<dbReference type="CDD" id="cd00075">
    <property type="entry name" value="HATPase"/>
    <property type="match status" value="1"/>
</dbReference>
<dbReference type="EC" id="2.7.13.3" evidence="2"/>
<dbReference type="Pfam" id="PF13185">
    <property type="entry name" value="GAF_2"/>
    <property type="match status" value="1"/>
</dbReference>
<dbReference type="SUPFAM" id="SSF55781">
    <property type="entry name" value="GAF domain-like"/>
    <property type="match status" value="1"/>
</dbReference>
<dbReference type="SUPFAM" id="SSF47384">
    <property type="entry name" value="Homodimeric domain of signal transducing histidine kinase"/>
    <property type="match status" value="1"/>
</dbReference>
<comment type="caution">
    <text evidence="4">The sequence shown here is derived from an EMBL/GenBank/DDBJ whole genome shotgun (WGS) entry which is preliminary data.</text>
</comment>
<dbReference type="PROSITE" id="PS50109">
    <property type="entry name" value="HIS_KIN"/>
    <property type="match status" value="1"/>
</dbReference>
<evidence type="ECO:0000313" key="4">
    <source>
        <dbReference type="EMBL" id="GGC82799.1"/>
    </source>
</evidence>
<dbReference type="InterPro" id="IPR036890">
    <property type="entry name" value="HATPase_C_sf"/>
</dbReference>
<dbReference type="RefSeq" id="WP_188567152.1">
    <property type="nucleotide sequence ID" value="NZ_BMED01000003.1"/>
</dbReference>